<keyword evidence="2" id="KW-0659">Purine metabolism</keyword>
<dbReference type="EMBL" id="JAVDBT010000012">
    <property type="protein sequence ID" value="MDQ2067302.1"/>
    <property type="molecule type" value="Genomic_DNA"/>
</dbReference>
<evidence type="ECO:0000313" key="6">
    <source>
        <dbReference type="Proteomes" id="UP001239680"/>
    </source>
</evidence>
<dbReference type="InterPro" id="IPR011051">
    <property type="entry name" value="RmlC_Cupin_sf"/>
</dbReference>
<dbReference type="RefSeq" id="WP_306681005.1">
    <property type="nucleotide sequence ID" value="NZ_JAVDBT010000012.1"/>
</dbReference>
<comment type="caution">
    <text evidence="5">The sequence shown here is derived from an EMBL/GenBank/DDBJ whole genome shotgun (WGS) entry which is preliminary data.</text>
</comment>
<evidence type="ECO:0000256" key="4">
    <source>
        <dbReference type="ARBA" id="ARBA00047684"/>
    </source>
</evidence>
<comment type="subunit">
    <text evidence="1">Homodimer.</text>
</comment>
<evidence type="ECO:0000256" key="1">
    <source>
        <dbReference type="ARBA" id="ARBA00011738"/>
    </source>
</evidence>
<keyword evidence="3 5" id="KW-0456">Lyase</keyword>
<proteinExistence type="predicted"/>
<accession>A0ABU0VZW8</accession>
<dbReference type="InterPro" id="IPR024060">
    <property type="entry name" value="Ureidoglycolate_lyase_dom_sf"/>
</dbReference>
<dbReference type="EC" id="4.3.2.3" evidence="5"/>
<dbReference type="Pfam" id="PF04115">
    <property type="entry name" value="Ureidogly_lyase"/>
    <property type="match status" value="1"/>
</dbReference>
<reference evidence="5 6" key="1">
    <citation type="submission" date="2023-08" db="EMBL/GenBank/DDBJ databases">
        <title>Characterization of two Paracoccaceae strains isolated from Phycosphere and proposal of Xinfangfangia lacusdiani sp. nov.</title>
        <authorList>
            <person name="Deng Y."/>
            <person name="Zhang Y.Q."/>
        </authorList>
    </citation>
    <scope>NUCLEOTIDE SEQUENCE [LARGE SCALE GENOMIC DNA]</scope>
    <source>
        <strain evidence="5 6">CPCC 101601</strain>
    </source>
</reference>
<keyword evidence="6" id="KW-1185">Reference proteome</keyword>
<organism evidence="5 6">
    <name type="scientific">Pseudogemmobacter lacusdianii</name>
    <dbReference type="NCBI Taxonomy" id="3069608"/>
    <lineage>
        <taxon>Bacteria</taxon>
        <taxon>Pseudomonadati</taxon>
        <taxon>Pseudomonadota</taxon>
        <taxon>Alphaproteobacteria</taxon>
        <taxon>Rhodobacterales</taxon>
        <taxon>Paracoccaceae</taxon>
        <taxon>Pseudogemmobacter</taxon>
    </lineage>
</organism>
<dbReference type="SUPFAM" id="SSF51182">
    <property type="entry name" value="RmlC-like cupins"/>
    <property type="match status" value="1"/>
</dbReference>
<dbReference type="GO" id="GO:0050385">
    <property type="term" value="F:ureidoglycolate lyase activity"/>
    <property type="evidence" value="ECO:0007669"/>
    <property type="project" value="UniProtKB-EC"/>
</dbReference>
<dbReference type="Proteomes" id="UP001239680">
    <property type="component" value="Unassembled WGS sequence"/>
</dbReference>
<dbReference type="Gene3D" id="2.60.120.480">
    <property type="entry name" value="Ureidoglycolate hydrolase"/>
    <property type="match status" value="1"/>
</dbReference>
<sequence>MILRAEDLTAMAFAPFGRVYDLRGAEDPGVKASSGDGWSDRFIRGSLIDGAGSLGRTVGPSAPWDCHEMERHPLTEEALFCAENPIVLAVAPSGEGTAPLAHEVRGFILRPGQVAVMYRNIWHDACRGLHGPTAYYWMAQTGLGIDPWVEVAGGAVRVEL</sequence>
<protein>
    <submittedName>
        <fullName evidence="5">Ureidoglycolate lyase</fullName>
        <ecNumber evidence="5">4.3.2.3</ecNumber>
    </submittedName>
</protein>
<comment type="catalytic activity">
    <reaction evidence="4">
        <text>(S)-ureidoglycolate = urea + glyoxylate</text>
        <dbReference type="Rhea" id="RHEA:11304"/>
        <dbReference type="ChEBI" id="CHEBI:16199"/>
        <dbReference type="ChEBI" id="CHEBI:36655"/>
        <dbReference type="ChEBI" id="CHEBI:57296"/>
        <dbReference type="EC" id="4.3.2.3"/>
    </reaction>
</comment>
<gene>
    <name evidence="5" type="ORF">Q9295_13070</name>
</gene>
<evidence type="ECO:0000256" key="3">
    <source>
        <dbReference type="ARBA" id="ARBA00023239"/>
    </source>
</evidence>
<dbReference type="InterPro" id="IPR007247">
    <property type="entry name" value="Ureidogly_lyase"/>
</dbReference>
<name>A0ABU0VZW8_9RHOB</name>
<evidence type="ECO:0000256" key="2">
    <source>
        <dbReference type="ARBA" id="ARBA00022631"/>
    </source>
</evidence>
<evidence type="ECO:0000313" key="5">
    <source>
        <dbReference type="EMBL" id="MDQ2067302.1"/>
    </source>
</evidence>